<dbReference type="InterPro" id="IPR003501">
    <property type="entry name" value="PTS_EIIB_2/3"/>
</dbReference>
<protein>
    <submittedName>
        <fullName evidence="9">Transcription antiterminator</fullName>
    </submittedName>
</protein>
<dbReference type="Gene3D" id="3.40.50.2300">
    <property type="match status" value="1"/>
</dbReference>
<feature type="domain" description="PTS EIIB type-2" evidence="7">
    <location>
        <begin position="414"/>
        <end position="500"/>
    </location>
</feature>
<dbReference type="InterPro" id="IPR036095">
    <property type="entry name" value="PTS_EIIB-like_sf"/>
</dbReference>
<dbReference type="Proteomes" id="UP000326961">
    <property type="component" value="Chromosome"/>
</dbReference>
<dbReference type="Gene3D" id="3.40.930.10">
    <property type="entry name" value="Mannitol-specific EII, Chain A"/>
    <property type="match status" value="1"/>
</dbReference>
<dbReference type="InterPro" id="IPR002178">
    <property type="entry name" value="PTS_EIIA_type-2_dom"/>
</dbReference>
<dbReference type="Pfam" id="PF08279">
    <property type="entry name" value="HTH_11"/>
    <property type="match status" value="1"/>
</dbReference>
<dbReference type="PROSITE" id="PS51094">
    <property type="entry name" value="PTS_EIIA_TYPE_2"/>
    <property type="match status" value="1"/>
</dbReference>
<evidence type="ECO:0000313" key="10">
    <source>
        <dbReference type="Proteomes" id="UP000326961"/>
    </source>
</evidence>
<dbReference type="PANTHER" id="PTHR30185">
    <property type="entry name" value="CRYPTIC BETA-GLUCOSIDE BGL OPERON ANTITERMINATOR"/>
    <property type="match status" value="1"/>
</dbReference>
<dbReference type="Pfam" id="PF00359">
    <property type="entry name" value="PTS_EIIA_2"/>
    <property type="match status" value="1"/>
</dbReference>
<dbReference type="Gene3D" id="1.10.1790.10">
    <property type="entry name" value="PRD domain"/>
    <property type="match status" value="1"/>
</dbReference>
<dbReference type="GO" id="GO:0006355">
    <property type="term" value="P:regulation of DNA-templated transcription"/>
    <property type="evidence" value="ECO:0007669"/>
    <property type="project" value="InterPro"/>
</dbReference>
<dbReference type="PANTHER" id="PTHR30185:SF18">
    <property type="entry name" value="TRANSCRIPTIONAL REGULATOR MTLR"/>
    <property type="match status" value="1"/>
</dbReference>
<evidence type="ECO:0000256" key="2">
    <source>
        <dbReference type="ARBA" id="ARBA00022737"/>
    </source>
</evidence>
<keyword evidence="5" id="KW-0804">Transcription</keyword>
<dbReference type="Pfam" id="PF05043">
    <property type="entry name" value="Mga"/>
    <property type="match status" value="1"/>
</dbReference>
<keyword evidence="4" id="KW-0010">Activator</keyword>
<dbReference type="Pfam" id="PF00874">
    <property type="entry name" value="PRD"/>
    <property type="match status" value="1"/>
</dbReference>
<dbReference type="CDD" id="cd05568">
    <property type="entry name" value="PTS_IIB_bgl_like"/>
    <property type="match status" value="1"/>
</dbReference>
<evidence type="ECO:0000259" key="7">
    <source>
        <dbReference type="PROSITE" id="PS51099"/>
    </source>
</evidence>
<dbReference type="InterPro" id="IPR036388">
    <property type="entry name" value="WH-like_DNA-bd_sf"/>
</dbReference>
<evidence type="ECO:0000256" key="3">
    <source>
        <dbReference type="ARBA" id="ARBA00023015"/>
    </source>
</evidence>
<dbReference type="CDD" id="cd00211">
    <property type="entry name" value="PTS_IIA_fru"/>
    <property type="match status" value="1"/>
</dbReference>
<dbReference type="PROSITE" id="PS51099">
    <property type="entry name" value="PTS_EIIB_TYPE_2"/>
    <property type="match status" value="1"/>
</dbReference>
<dbReference type="GO" id="GO:0008982">
    <property type="term" value="F:protein-N(PI)-phosphohistidine-sugar phosphotransferase activity"/>
    <property type="evidence" value="ECO:0007669"/>
    <property type="project" value="InterPro"/>
</dbReference>
<name>A0A5P3XE87_PARBF</name>
<dbReference type="InterPro" id="IPR036390">
    <property type="entry name" value="WH_DNA-bd_sf"/>
</dbReference>
<dbReference type="InterPro" id="IPR013011">
    <property type="entry name" value="PTS_EIIB_2"/>
</dbReference>
<accession>A0A5P3XE87</accession>
<dbReference type="GO" id="GO:0009401">
    <property type="term" value="P:phosphoenolpyruvate-dependent sugar phosphotransferase system"/>
    <property type="evidence" value="ECO:0007669"/>
    <property type="project" value="InterPro"/>
</dbReference>
<dbReference type="InterPro" id="IPR011608">
    <property type="entry name" value="PRD"/>
</dbReference>
<organism evidence="9 10">
    <name type="scientific">Paraclostridium bifermentans</name>
    <name type="common">Clostridium bifermentans</name>
    <dbReference type="NCBI Taxonomy" id="1490"/>
    <lineage>
        <taxon>Bacteria</taxon>
        <taxon>Bacillati</taxon>
        <taxon>Bacillota</taxon>
        <taxon>Clostridia</taxon>
        <taxon>Peptostreptococcales</taxon>
        <taxon>Peptostreptococcaceae</taxon>
        <taxon>Paraclostridium</taxon>
    </lineage>
</organism>
<reference evidence="9 10" key="1">
    <citation type="submission" date="2018-09" db="EMBL/GenBank/DDBJ databases">
        <title>A clostridial neurotoxin that targets Anopheles mosquitoes.</title>
        <authorList>
            <person name="Contreras E."/>
            <person name="Masuyer G."/>
            <person name="Qureshi N."/>
            <person name="Chawla S."/>
            <person name="Lim H.L."/>
            <person name="Chen J."/>
            <person name="Stenmark P."/>
            <person name="Gill S."/>
        </authorList>
    </citation>
    <scope>NUCLEOTIDE SEQUENCE [LARGE SCALE GENOMIC DNA]</scope>
    <source>
        <strain evidence="9 10">Cbm</strain>
    </source>
</reference>
<evidence type="ECO:0000259" key="6">
    <source>
        <dbReference type="PROSITE" id="PS51094"/>
    </source>
</evidence>
<keyword evidence="2" id="KW-0677">Repeat</keyword>
<keyword evidence="1" id="KW-0808">Transferase</keyword>
<dbReference type="EMBL" id="CP032452">
    <property type="protein sequence ID" value="QEZ68343.1"/>
    <property type="molecule type" value="Genomic_DNA"/>
</dbReference>
<dbReference type="Gene3D" id="1.10.10.10">
    <property type="entry name" value="Winged helix-like DNA-binding domain superfamily/Winged helix DNA-binding domain"/>
    <property type="match status" value="2"/>
</dbReference>
<dbReference type="SUPFAM" id="SSF63520">
    <property type="entry name" value="PTS-regulatory domain, PRD"/>
    <property type="match status" value="1"/>
</dbReference>
<feature type="domain" description="PRD" evidence="8">
    <location>
        <begin position="303"/>
        <end position="410"/>
    </location>
</feature>
<evidence type="ECO:0000256" key="4">
    <source>
        <dbReference type="ARBA" id="ARBA00023159"/>
    </source>
</evidence>
<sequence>MCVYFVFCAKIKSYIMNLRKEEHMKLNKRLEDILDILMNHEYVKIEKIVKLLNISRRTVYYDISKINDHIKKYNLEISNVRNLGYHITSEDKDKIRKVLKYSKDDYILSSEERCISIIIDLFLSLEKLTIERYCNKLLVSRNTVLNDIKNVREYISKYKLELEAKNGYKLVGSNNSKRYLFINLYNEYNYFFDEYGYMQVFEDIKSLMKEEDLNILKNTNANYILMYLAIFYKNYYVKNKDTITFKNEDKNFLDSLDSHKEVKRLLNIIRKVLNIDIDEDEVYYIQTFFTKDEDIRNYFYQNELNSKYILPVNMMVKEFEKISCISIEDYDVLSKNILNHLIPSIFKIRYGIYYLNLIKSEVKQKYKSIYQFTKQVVKTIENNLDIYLNDDEIAYIAMYFGGYSSKMGVEIKIPKIVIVCNSGMATSQLLKNQIEQLFDLIEIQDILSLKNFENYEKYYDFAITTVDLNQKQAIKVNPILTDLDKQNLLSQISNTQSVFNFEQEFINKIINGVEKYATISNKEKLREEIKNIVISSREKGKSYKATLRELLNEDTIYLNQEATNWEDAIRVSANPLKDLGYVKDSYIQAMIENVRKLGPYIVIAPKVAMPHARPEDGVNKVSMTLTTFKEEIYFSGKEQHKVKILISLAPKDNQTHIKALACLTKMLSKKENIDKILNSKDKDEVLEVINKYSR</sequence>
<evidence type="ECO:0000259" key="8">
    <source>
        <dbReference type="PROSITE" id="PS51372"/>
    </source>
</evidence>
<evidence type="ECO:0000313" key="9">
    <source>
        <dbReference type="EMBL" id="QEZ68343.1"/>
    </source>
</evidence>
<dbReference type="InterPro" id="IPR050661">
    <property type="entry name" value="BglG_antiterminators"/>
</dbReference>
<feature type="domain" description="PTS EIIA type-2" evidence="6">
    <location>
        <begin position="549"/>
        <end position="692"/>
    </location>
</feature>
<dbReference type="SUPFAM" id="SSF55804">
    <property type="entry name" value="Phoshotransferase/anion transport protein"/>
    <property type="match status" value="1"/>
</dbReference>
<evidence type="ECO:0000256" key="1">
    <source>
        <dbReference type="ARBA" id="ARBA00022679"/>
    </source>
</evidence>
<dbReference type="InterPro" id="IPR036634">
    <property type="entry name" value="PRD_sf"/>
</dbReference>
<dbReference type="Pfam" id="PF02302">
    <property type="entry name" value="PTS_IIB"/>
    <property type="match status" value="1"/>
</dbReference>
<evidence type="ECO:0000256" key="5">
    <source>
        <dbReference type="ARBA" id="ARBA00023163"/>
    </source>
</evidence>
<gene>
    <name evidence="9" type="ORF">D4A35_05070</name>
</gene>
<keyword evidence="3" id="KW-0805">Transcription regulation</keyword>
<dbReference type="SUPFAM" id="SSF52794">
    <property type="entry name" value="PTS system IIB component-like"/>
    <property type="match status" value="1"/>
</dbReference>
<dbReference type="InterPro" id="IPR016152">
    <property type="entry name" value="PTrfase/Anion_transptr"/>
</dbReference>
<dbReference type="InterPro" id="IPR007737">
    <property type="entry name" value="Mga_HTH"/>
</dbReference>
<dbReference type="InterPro" id="IPR013196">
    <property type="entry name" value="HTH_11"/>
</dbReference>
<dbReference type="PROSITE" id="PS51372">
    <property type="entry name" value="PRD_2"/>
    <property type="match status" value="1"/>
</dbReference>
<dbReference type="AlphaFoldDB" id="A0A5P3XE87"/>
<dbReference type="SUPFAM" id="SSF46785">
    <property type="entry name" value="Winged helix' DNA-binding domain"/>
    <property type="match status" value="1"/>
</dbReference>
<proteinExistence type="predicted"/>